<evidence type="ECO:0000256" key="3">
    <source>
        <dbReference type="ARBA" id="ARBA00023274"/>
    </source>
</evidence>
<evidence type="ECO:0000256" key="4">
    <source>
        <dbReference type="RuleBase" id="RU003877"/>
    </source>
</evidence>
<evidence type="ECO:0000313" key="6">
    <source>
        <dbReference type="Proteomes" id="UP000078348"/>
    </source>
</evidence>
<accession>A0A196SJ30</accession>
<evidence type="ECO:0000256" key="2">
    <source>
        <dbReference type="ARBA" id="ARBA00022980"/>
    </source>
</evidence>
<dbReference type="InterPro" id="IPR005822">
    <property type="entry name" value="Ribosomal_uL13"/>
</dbReference>
<comment type="caution">
    <text evidence="5">The sequence shown here is derived from an EMBL/GenBank/DDBJ whole genome shotgun (WGS) entry which is preliminary data.</text>
</comment>
<dbReference type="HAMAP" id="MF_01366">
    <property type="entry name" value="Ribosomal_uL13"/>
    <property type="match status" value="1"/>
</dbReference>
<sequence>MSGTGRLLERNGGRVWHVVDAKGQVLGRLATQVSAVLMGKHKPTYNPSDPECGDYVVVVNAGDIVYSKKTYEKKVYRWYTGWPGGLKERTLKEMEKRDPEKILWKAVYGMLPKNKLREERIKRLRIYMDGEHKHAPQVRDVDWKIWDLQIAKEPRSDDALLSAPVREIPEDWGRVLLDWNNYEKDYKDPYPIDFNKLHDLYLQAHPEEKKKEDALFTELEKLKLETDKAMEADPVRKAKAVLEMEKSEKNAIDVEKLVRKE</sequence>
<keyword evidence="6" id="KW-1185">Reference proteome</keyword>
<dbReference type="PANTHER" id="PTHR11545">
    <property type="entry name" value="RIBOSOMAL PROTEIN L13"/>
    <property type="match status" value="1"/>
</dbReference>
<comment type="similarity">
    <text evidence="1 4">Belongs to the universal ribosomal protein uL13 family.</text>
</comment>
<gene>
    <name evidence="5" type="ORF">AV274_2130</name>
</gene>
<organism evidence="5 6">
    <name type="scientific">Blastocystis sp. subtype 1 (strain ATCC 50177 / NandII)</name>
    <dbReference type="NCBI Taxonomy" id="478820"/>
    <lineage>
        <taxon>Eukaryota</taxon>
        <taxon>Sar</taxon>
        <taxon>Stramenopiles</taxon>
        <taxon>Bigyra</taxon>
        <taxon>Opalozoa</taxon>
        <taxon>Opalinata</taxon>
        <taxon>Blastocystidae</taxon>
        <taxon>Blastocystis</taxon>
    </lineage>
</organism>
<proteinExistence type="inferred from homology"/>
<dbReference type="PROSITE" id="PS00783">
    <property type="entry name" value="RIBOSOMAL_L13"/>
    <property type="match status" value="1"/>
</dbReference>
<dbReference type="GO" id="GO:0006412">
    <property type="term" value="P:translation"/>
    <property type="evidence" value="ECO:0007669"/>
    <property type="project" value="InterPro"/>
</dbReference>
<dbReference type="InterPro" id="IPR023563">
    <property type="entry name" value="Ribosomal_uL13_CS"/>
</dbReference>
<dbReference type="Gene3D" id="3.90.1180.10">
    <property type="entry name" value="Ribosomal protein L13"/>
    <property type="match status" value="1"/>
</dbReference>
<dbReference type="Proteomes" id="UP000078348">
    <property type="component" value="Unassembled WGS sequence"/>
</dbReference>
<keyword evidence="2 4" id="KW-0689">Ribosomal protein</keyword>
<dbReference type="Pfam" id="PF00572">
    <property type="entry name" value="Ribosomal_L13"/>
    <property type="match status" value="1"/>
</dbReference>
<dbReference type="AlphaFoldDB" id="A0A196SJ30"/>
<dbReference type="GO" id="GO:0005762">
    <property type="term" value="C:mitochondrial large ribosomal subunit"/>
    <property type="evidence" value="ECO:0007669"/>
    <property type="project" value="TreeGrafter"/>
</dbReference>
<dbReference type="InterPro" id="IPR005823">
    <property type="entry name" value="Ribosomal_uL13_bac-type"/>
</dbReference>
<name>A0A196SJ30_BLAHN</name>
<dbReference type="SUPFAM" id="SSF52161">
    <property type="entry name" value="Ribosomal protein L13"/>
    <property type="match status" value="1"/>
</dbReference>
<dbReference type="NCBIfam" id="TIGR01066">
    <property type="entry name" value="rplM_bact"/>
    <property type="match status" value="1"/>
</dbReference>
<dbReference type="EMBL" id="LXWW01000096">
    <property type="protein sequence ID" value="OAO16187.1"/>
    <property type="molecule type" value="Genomic_DNA"/>
</dbReference>
<protein>
    <submittedName>
        <fullName evidence="5">50S ribosomal protein L13</fullName>
    </submittedName>
</protein>
<keyword evidence="3 4" id="KW-0687">Ribonucleoprotein</keyword>
<reference evidence="5 6" key="1">
    <citation type="submission" date="2016-05" db="EMBL/GenBank/DDBJ databases">
        <title>Nuclear genome of Blastocystis sp. subtype 1 NandII.</title>
        <authorList>
            <person name="Gentekaki E."/>
            <person name="Curtis B."/>
            <person name="Stairs C."/>
            <person name="Eme L."/>
            <person name="Herman E."/>
            <person name="Klimes V."/>
            <person name="Arias M.C."/>
            <person name="Elias M."/>
            <person name="Hilliou F."/>
            <person name="Klute M."/>
            <person name="Malik S.-B."/>
            <person name="Pightling A."/>
            <person name="Rachubinski R."/>
            <person name="Salas D."/>
            <person name="Schlacht A."/>
            <person name="Suga H."/>
            <person name="Archibald J."/>
            <person name="Ball S.G."/>
            <person name="Clark G."/>
            <person name="Dacks J."/>
            <person name="Van Der Giezen M."/>
            <person name="Tsaousis A."/>
            <person name="Roger A."/>
        </authorList>
    </citation>
    <scope>NUCLEOTIDE SEQUENCE [LARGE SCALE GENOMIC DNA]</scope>
    <source>
        <strain evidence="6">ATCC 50177 / NandII</strain>
    </source>
</reference>
<dbReference type="GO" id="GO:0017148">
    <property type="term" value="P:negative regulation of translation"/>
    <property type="evidence" value="ECO:0007669"/>
    <property type="project" value="TreeGrafter"/>
</dbReference>
<dbReference type="GO" id="GO:0003735">
    <property type="term" value="F:structural constituent of ribosome"/>
    <property type="evidence" value="ECO:0007669"/>
    <property type="project" value="InterPro"/>
</dbReference>
<dbReference type="GO" id="GO:0003729">
    <property type="term" value="F:mRNA binding"/>
    <property type="evidence" value="ECO:0007669"/>
    <property type="project" value="TreeGrafter"/>
</dbReference>
<dbReference type="InterPro" id="IPR036899">
    <property type="entry name" value="Ribosomal_uL13_sf"/>
</dbReference>
<dbReference type="STRING" id="478820.A0A196SJ30"/>
<evidence type="ECO:0000313" key="5">
    <source>
        <dbReference type="EMBL" id="OAO16187.1"/>
    </source>
</evidence>
<dbReference type="CDD" id="cd00392">
    <property type="entry name" value="Ribosomal_L13"/>
    <property type="match status" value="1"/>
</dbReference>
<evidence type="ECO:0000256" key="1">
    <source>
        <dbReference type="ARBA" id="ARBA00006227"/>
    </source>
</evidence>
<dbReference type="OrthoDB" id="274622at2759"/>
<dbReference type="PANTHER" id="PTHR11545:SF2">
    <property type="entry name" value="LARGE RIBOSOMAL SUBUNIT PROTEIN UL13M"/>
    <property type="match status" value="1"/>
</dbReference>